<accession>W0HXU8</accession>
<dbReference type="OrthoDB" id="6461993at2"/>
<gene>
    <name evidence="2" type="ORF">Sant_3716</name>
</gene>
<keyword evidence="3" id="KW-1185">Reference proteome</keyword>
<dbReference type="KEGG" id="sod:Sant_3716"/>
<evidence type="ECO:0000256" key="1">
    <source>
        <dbReference type="SAM" id="Phobius"/>
    </source>
</evidence>
<dbReference type="Proteomes" id="UP000019028">
    <property type="component" value="Chromosome"/>
</dbReference>
<keyword evidence="1" id="KW-0472">Membrane</keyword>
<dbReference type="AlphaFoldDB" id="W0HXU8"/>
<evidence type="ECO:0000313" key="3">
    <source>
        <dbReference type="Proteomes" id="UP000019028"/>
    </source>
</evidence>
<dbReference type="HOGENOM" id="CLU_694268_0_0_6"/>
<sequence length="397" mass="43147">MSIDRSPEKEENACPRWRGSKRWGVKATGYFALSALSGWCLWCEHARGETFWLSCLLVAAVIAGIFYALSRIGGRCDTLYFATQDCERAQRLRDEIERGQRYGRLVARCATTCLDRDGQRLAAGILPPVGRFQSEILACSGVTPTRDQIQAMTPPRWLAGHFTWLAQQLGPALNALPPSMPCYLVMQCDSGLPVEEEQQLLLQTGAPFNRHFTPLSASGLLALDDWLDDTARAPSALVVIAVQRAVPPEDALEEKGALPGAEGIIESTVGLVMISEYCPSLPVLARIHRPQPEPASACSRALSRALLWARLEPKAVRHAWLTGNGAVAAATEQALRLAPQTLIHHLDDVLGPAGMATPWLSLAAAAEQCREDGAAQLIICHEAARRIWIGGVTPPEP</sequence>
<protein>
    <submittedName>
        <fullName evidence="2">Uncharacterized protein</fullName>
    </submittedName>
</protein>
<feature type="transmembrane region" description="Helical" evidence="1">
    <location>
        <begin position="50"/>
        <end position="69"/>
    </location>
</feature>
<dbReference type="RefSeq" id="WP_025423816.1">
    <property type="nucleotide sequence ID" value="NZ_CP006569.1"/>
</dbReference>
<organism evidence="2 3">
    <name type="scientific">Sodalis praecaptivus</name>
    <dbReference type="NCBI Taxonomy" id="1239307"/>
    <lineage>
        <taxon>Bacteria</taxon>
        <taxon>Pseudomonadati</taxon>
        <taxon>Pseudomonadota</taxon>
        <taxon>Gammaproteobacteria</taxon>
        <taxon>Enterobacterales</taxon>
        <taxon>Bruguierivoracaceae</taxon>
        <taxon>Sodalis</taxon>
    </lineage>
</organism>
<proteinExistence type="predicted"/>
<reference evidence="2 3" key="1">
    <citation type="journal article" date="2014" name="Genome Biol. Evol.">
        <title>Genome degeneration and adaptation in a nascent stage of symbiosis.</title>
        <authorList>
            <person name="Oakeson K.F."/>
            <person name="Gil R."/>
            <person name="Clayton A.L."/>
            <person name="Dunn D.M."/>
            <person name="von Niederhausern A.C."/>
            <person name="Hamil C."/>
            <person name="Aoyagi A."/>
            <person name="Duval B."/>
            <person name="Baca A."/>
            <person name="Silva F.J."/>
            <person name="Vallier A."/>
            <person name="Jackson D.G."/>
            <person name="Latorre A."/>
            <person name="Weiss R.B."/>
            <person name="Heddi A."/>
            <person name="Moya A."/>
            <person name="Dale C."/>
        </authorList>
    </citation>
    <scope>NUCLEOTIDE SEQUENCE [LARGE SCALE GENOMIC DNA]</scope>
    <source>
        <strain evidence="2 3">HS1</strain>
    </source>
</reference>
<dbReference type="PATRIC" id="fig|1239307.3.peg.4112"/>
<dbReference type="EMBL" id="CP006569">
    <property type="protein sequence ID" value="AHF78696.1"/>
    <property type="molecule type" value="Genomic_DNA"/>
</dbReference>
<evidence type="ECO:0000313" key="2">
    <source>
        <dbReference type="EMBL" id="AHF78696.1"/>
    </source>
</evidence>
<name>W0HXU8_9GAMM</name>
<keyword evidence="1" id="KW-0812">Transmembrane</keyword>
<keyword evidence="1" id="KW-1133">Transmembrane helix</keyword>